<dbReference type="InterPro" id="IPR036565">
    <property type="entry name" value="Mur-like_cat_sf"/>
</dbReference>
<dbReference type="EC" id="6.3.2.10" evidence="10 11"/>
<dbReference type="GO" id="GO:0005737">
    <property type="term" value="C:cytoplasm"/>
    <property type="evidence" value="ECO:0007669"/>
    <property type="project" value="UniProtKB-SubCell"/>
</dbReference>
<dbReference type="InterPro" id="IPR036615">
    <property type="entry name" value="Mur_ligase_C_dom_sf"/>
</dbReference>
<evidence type="ECO:0000256" key="2">
    <source>
        <dbReference type="ARBA" id="ARBA00022598"/>
    </source>
</evidence>
<dbReference type="AlphaFoldDB" id="A0A261F122"/>
<evidence type="ECO:0000259" key="15">
    <source>
        <dbReference type="Pfam" id="PF08245"/>
    </source>
</evidence>
<evidence type="ECO:0000256" key="7">
    <source>
        <dbReference type="ARBA" id="ARBA00022984"/>
    </source>
</evidence>
<dbReference type="InterPro" id="IPR004101">
    <property type="entry name" value="Mur_ligase_C"/>
</dbReference>
<dbReference type="SUPFAM" id="SSF63418">
    <property type="entry name" value="MurE/MurF N-terminal domain"/>
    <property type="match status" value="1"/>
</dbReference>
<dbReference type="NCBIfam" id="TIGR01143">
    <property type="entry name" value="murF"/>
    <property type="match status" value="1"/>
</dbReference>
<dbReference type="GO" id="GO:0005524">
    <property type="term" value="F:ATP binding"/>
    <property type="evidence" value="ECO:0007669"/>
    <property type="project" value="UniProtKB-UniRule"/>
</dbReference>
<dbReference type="InterPro" id="IPR051046">
    <property type="entry name" value="MurCDEF_CellWall_CoF430Synth"/>
</dbReference>
<accession>A0A261F122</accession>
<gene>
    <name evidence="10" type="primary">murF</name>
    <name evidence="16" type="ORF">PSSU_0437</name>
</gene>
<evidence type="ECO:0000256" key="8">
    <source>
        <dbReference type="ARBA" id="ARBA00023306"/>
    </source>
</evidence>
<keyword evidence="3 10" id="KW-0132">Cell division</keyword>
<dbReference type="Gene3D" id="3.90.190.20">
    <property type="entry name" value="Mur ligase, C-terminal domain"/>
    <property type="match status" value="1"/>
</dbReference>
<dbReference type="InterPro" id="IPR000713">
    <property type="entry name" value="Mur_ligase_N"/>
</dbReference>
<sequence length="523" mass="54368">MMDMTVGELAQAVQGAVAHADGAQGVVTSVCTDSRQARQGSLFVAIRGERVDGHDFVAQAAKAGATAALVNHEVDVDVPQIVVDDTVAALGRVAKANVALRRSFAVAADEGDDSASRDESSKPAIAGPFDPAAPHPFTVVGITGSVGKTTTKDLLAAMLRTQGRTVAPVGSFNNEIGLPLTATQVGEDTRYLVAEMGASAMGEIRYLTSIVPPDVSVVLKVGVAHLGGFGSVENIRRAKAEIVQALTTDGVAVLNADDPRVATMADMTQARTVRWFGVDEANNTCDVRARDIEVDDTDHPSFTLVAPGHEHRVTLALRGRHNVMNALAAACAALTVGVPFDAIVQVLETQGAASPHRMAVSTVEPPVVPAAFTLIDDSFNANPDSMKAGLDGLAAWHAGDRRDRPFRVAVLGSMLELGDDDEAKHRDIGAYCAHLGVDALVAVGSDADANLDRLASCLAQGAQQADGHSRMDVAFVHSADQAAEEVARLAKAHQGSVVLLKGSHASGLSALAAKWSPVTAHRA</sequence>
<dbReference type="EMBL" id="MWWQ01000005">
    <property type="protein sequence ID" value="OZG52819.1"/>
    <property type="molecule type" value="Genomic_DNA"/>
</dbReference>
<dbReference type="Gene3D" id="3.40.1190.10">
    <property type="entry name" value="Mur-like, catalytic domain"/>
    <property type="match status" value="1"/>
</dbReference>
<dbReference type="Pfam" id="PF01225">
    <property type="entry name" value="Mur_ligase"/>
    <property type="match status" value="1"/>
</dbReference>
<proteinExistence type="inferred from homology"/>
<evidence type="ECO:0000256" key="9">
    <source>
        <dbReference type="ARBA" id="ARBA00023316"/>
    </source>
</evidence>
<feature type="binding site" evidence="10">
    <location>
        <begin position="144"/>
        <end position="150"/>
    </location>
    <ligand>
        <name>ATP</name>
        <dbReference type="ChEBI" id="CHEBI:30616"/>
    </ligand>
</feature>
<dbReference type="Pfam" id="PF02875">
    <property type="entry name" value="Mur_ligase_C"/>
    <property type="match status" value="1"/>
</dbReference>
<dbReference type="SUPFAM" id="SSF53244">
    <property type="entry name" value="MurD-like peptide ligases, peptide-binding domain"/>
    <property type="match status" value="1"/>
</dbReference>
<dbReference type="UniPathway" id="UPA00219"/>
<keyword evidence="5 10" id="KW-0067">ATP-binding</keyword>
<organism evidence="16 17">
    <name type="scientific">Pseudoscardovia suis</name>
    <dbReference type="NCBI Taxonomy" id="987063"/>
    <lineage>
        <taxon>Bacteria</taxon>
        <taxon>Bacillati</taxon>
        <taxon>Actinomycetota</taxon>
        <taxon>Actinomycetes</taxon>
        <taxon>Bifidobacteriales</taxon>
        <taxon>Bifidobacteriaceae</taxon>
        <taxon>Pseudoscardovia</taxon>
    </lineage>
</organism>
<evidence type="ECO:0000259" key="14">
    <source>
        <dbReference type="Pfam" id="PF02875"/>
    </source>
</evidence>
<dbReference type="GO" id="GO:0071555">
    <property type="term" value="P:cell wall organization"/>
    <property type="evidence" value="ECO:0007669"/>
    <property type="project" value="UniProtKB-KW"/>
</dbReference>
<dbReference type="HAMAP" id="MF_02019">
    <property type="entry name" value="MurF"/>
    <property type="match status" value="1"/>
</dbReference>
<dbReference type="GO" id="GO:0008360">
    <property type="term" value="P:regulation of cell shape"/>
    <property type="evidence" value="ECO:0007669"/>
    <property type="project" value="UniProtKB-KW"/>
</dbReference>
<evidence type="ECO:0000256" key="1">
    <source>
        <dbReference type="ARBA" id="ARBA00022490"/>
    </source>
</evidence>
<evidence type="ECO:0000256" key="10">
    <source>
        <dbReference type="HAMAP-Rule" id="MF_02019"/>
    </source>
</evidence>
<comment type="function">
    <text evidence="10 11">Involved in cell wall formation. Catalyzes the final step in the synthesis of UDP-N-acetylmuramoyl-pentapeptide, the precursor of murein.</text>
</comment>
<keyword evidence="4 10" id="KW-0547">Nucleotide-binding</keyword>
<reference evidence="16 17" key="1">
    <citation type="journal article" date="2017" name="BMC Genomics">
        <title>Comparative genomic and phylogenomic analyses of the Bifidobacteriaceae family.</title>
        <authorList>
            <person name="Lugli G.A."/>
            <person name="Milani C."/>
            <person name="Turroni F."/>
            <person name="Duranti S."/>
            <person name="Mancabelli L."/>
            <person name="Mangifesta M."/>
            <person name="Ferrario C."/>
            <person name="Modesto M."/>
            <person name="Mattarelli P."/>
            <person name="Jiri K."/>
            <person name="van Sinderen D."/>
            <person name="Ventura M."/>
        </authorList>
    </citation>
    <scope>NUCLEOTIDE SEQUENCE [LARGE SCALE GENOMIC DNA]</scope>
    <source>
        <strain evidence="16 17">DSM 24744</strain>
    </source>
</reference>
<feature type="domain" description="Mur ligase C-terminal" evidence="14">
    <location>
        <begin position="371"/>
        <end position="503"/>
    </location>
</feature>
<feature type="domain" description="Mur ligase N-terminal catalytic" evidence="13">
    <location>
        <begin position="27"/>
        <end position="94"/>
    </location>
</feature>
<keyword evidence="2 10" id="KW-0436">Ligase</keyword>
<evidence type="ECO:0000256" key="12">
    <source>
        <dbReference type="SAM" id="MobiDB-lite"/>
    </source>
</evidence>
<evidence type="ECO:0000256" key="11">
    <source>
        <dbReference type="RuleBase" id="RU004136"/>
    </source>
</evidence>
<evidence type="ECO:0000259" key="13">
    <source>
        <dbReference type="Pfam" id="PF01225"/>
    </source>
</evidence>
<comment type="pathway">
    <text evidence="10 11">Cell wall biogenesis; peptidoglycan biosynthesis.</text>
</comment>
<dbReference type="Gene3D" id="3.40.1390.10">
    <property type="entry name" value="MurE/MurF, N-terminal domain"/>
    <property type="match status" value="1"/>
</dbReference>
<evidence type="ECO:0000256" key="6">
    <source>
        <dbReference type="ARBA" id="ARBA00022960"/>
    </source>
</evidence>
<keyword evidence="1 10" id="KW-0963">Cytoplasm</keyword>
<protein>
    <recommendedName>
        <fullName evidence="10 11">UDP-N-acetylmuramoyl-tripeptide--D-alanyl-D-alanine ligase</fullName>
        <ecNumber evidence="10 11">6.3.2.10</ecNumber>
    </recommendedName>
    <alternativeName>
        <fullName evidence="10">D-alanyl-D-alanine-adding enzyme</fullName>
    </alternativeName>
</protein>
<keyword evidence="8 10" id="KW-0131">Cell cycle</keyword>
<dbReference type="PANTHER" id="PTHR43024">
    <property type="entry name" value="UDP-N-ACETYLMURAMOYL-TRIPEPTIDE--D-ALANYL-D-ALANINE LIGASE"/>
    <property type="match status" value="1"/>
</dbReference>
<keyword evidence="6 10" id="KW-0133">Cell shape</keyword>
<keyword evidence="17" id="KW-1185">Reference proteome</keyword>
<evidence type="ECO:0000313" key="16">
    <source>
        <dbReference type="EMBL" id="OZG52819.1"/>
    </source>
</evidence>
<evidence type="ECO:0000256" key="3">
    <source>
        <dbReference type="ARBA" id="ARBA00022618"/>
    </source>
</evidence>
<dbReference type="OrthoDB" id="9800958at2"/>
<evidence type="ECO:0000256" key="5">
    <source>
        <dbReference type="ARBA" id="ARBA00022840"/>
    </source>
</evidence>
<feature type="domain" description="Mur ligase central" evidence="15">
    <location>
        <begin position="142"/>
        <end position="333"/>
    </location>
</feature>
<dbReference type="RefSeq" id="WP_094690760.1">
    <property type="nucleotide sequence ID" value="NZ_MWWQ01000005.1"/>
</dbReference>
<dbReference type="Pfam" id="PF08245">
    <property type="entry name" value="Mur_ligase_M"/>
    <property type="match status" value="1"/>
</dbReference>
<dbReference type="GO" id="GO:0008766">
    <property type="term" value="F:UDP-N-acetylmuramoylalanyl-D-glutamyl-2,6-diaminopimelate-D-alanyl-D-alanine ligase activity"/>
    <property type="evidence" value="ECO:0007669"/>
    <property type="project" value="RHEA"/>
</dbReference>
<comment type="caution">
    <text evidence="16">The sequence shown here is derived from an EMBL/GenBank/DDBJ whole genome shotgun (WGS) entry which is preliminary data.</text>
</comment>
<comment type="catalytic activity">
    <reaction evidence="10 11">
        <text>D-alanyl-D-alanine + UDP-N-acetyl-alpha-D-muramoyl-L-alanyl-gamma-D-glutamyl-meso-2,6-diaminopimelate + ATP = UDP-N-acetyl-alpha-D-muramoyl-L-alanyl-gamma-D-glutamyl-meso-2,6-diaminopimeloyl-D-alanyl-D-alanine + ADP + phosphate + H(+)</text>
        <dbReference type="Rhea" id="RHEA:28374"/>
        <dbReference type="ChEBI" id="CHEBI:15378"/>
        <dbReference type="ChEBI" id="CHEBI:30616"/>
        <dbReference type="ChEBI" id="CHEBI:43474"/>
        <dbReference type="ChEBI" id="CHEBI:57822"/>
        <dbReference type="ChEBI" id="CHEBI:61386"/>
        <dbReference type="ChEBI" id="CHEBI:83905"/>
        <dbReference type="ChEBI" id="CHEBI:456216"/>
        <dbReference type="EC" id="6.3.2.10"/>
    </reaction>
</comment>
<dbReference type="InterPro" id="IPR013221">
    <property type="entry name" value="Mur_ligase_cen"/>
</dbReference>
<feature type="region of interest" description="Disordered" evidence="12">
    <location>
        <begin position="109"/>
        <end position="130"/>
    </location>
</feature>
<evidence type="ECO:0000313" key="17">
    <source>
        <dbReference type="Proteomes" id="UP000216454"/>
    </source>
</evidence>
<dbReference type="Proteomes" id="UP000216454">
    <property type="component" value="Unassembled WGS sequence"/>
</dbReference>
<keyword evidence="9 10" id="KW-0961">Cell wall biogenesis/degradation</keyword>
<keyword evidence="7 10" id="KW-0573">Peptidoglycan synthesis</keyword>
<comment type="similarity">
    <text evidence="10">Belongs to the MurCDEF family. MurF subfamily.</text>
</comment>
<comment type="subcellular location">
    <subcellularLocation>
        <location evidence="10 11">Cytoplasm</location>
    </subcellularLocation>
</comment>
<dbReference type="GO" id="GO:0047480">
    <property type="term" value="F:UDP-N-acetylmuramoyl-tripeptide-D-alanyl-D-alanine ligase activity"/>
    <property type="evidence" value="ECO:0007669"/>
    <property type="project" value="UniProtKB-UniRule"/>
</dbReference>
<dbReference type="GO" id="GO:0051301">
    <property type="term" value="P:cell division"/>
    <property type="evidence" value="ECO:0007669"/>
    <property type="project" value="UniProtKB-KW"/>
</dbReference>
<dbReference type="GO" id="GO:0009252">
    <property type="term" value="P:peptidoglycan biosynthetic process"/>
    <property type="evidence" value="ECO:0007669"/>
    <property type="project" value="UniProtKB-UniRule"/>
</dbReference>
<dbReference type="SUPFAM" id="SSF53623">
    <property type="entry name" value="MurD-like peptide ligases, catalytic domain"/>
    <property type="match status" value="1"/>
</dbReference>
<dbReference type="InterPro" id="IPR035911">
    <property type="entry name" value="MurE/MurF_N"/>
</dbReference>
<evidence type="ECO:0000256" key="4">
    <source>
        <dbReference type="ARBA" id="ARBA00022741"/>
    </source>
</evidence>
<name>A0A261F122_9BIFI</name>
<dbReference type="InterPro" id="IPR005863">
    <property type="entry name" value="UDP-N-AcMur_synth"/>
</dbReference>
<dbReference type="PANTHER" id="PTHR43024:SF1">
    <property type="entry name" value="UDP-N-ACETYLMURAMOYL-TRIPEPTIDE--D-ALANYL-D-ALANINE LIGASE"/>
    <property type="match status" value="1"/>
</dbReference>